<dbReference type="InterPro" id="IPR014729">
    <property type="entry name" value="Rossmann-like_a/b/a_fold"/>
</dbReference>
<evidence type="ECO:0000259" key="2">
    <source>
        <dbReference type="Pfam" id="PF01467"/>
    </source>
</evidence>
<dbReference type="Gene3D" id="3.40.50.620">
    <property type="entry name" value="HUPs"/>
    <property type="match status" value="1"/>
</dbReference>
<keyword evidence="4" id="KW-1185">Reference proteome</keyword>
<dbReference type="InterPro" id="IPR051182">
    <property type="entry name" value="Euk_NMN_adenylyltrnsfrase"/>
</dbReference>
<proteinExistence type="predicted"/>
<dbReference type="GO" id="GO:0000309">
    <property type="term" value="F:nicotinamide-nucleotide adenylyltransferase activity"/>
    <property type="evidence" value="ECO:0007669"/>
    <property type="project" value="TreeGrafter"/>
</dbReference>
<dbReference type="EMBL" id="MIKF01000371">
    <property type="protein sequence ID" value="RTE71466.1"/>
    <property type="molecule type" value="Genomic_DNA"/>
</dbReference>
<comment type="caution">
    <text evidence="3">The sequence shown here is derived from an EMBL/GenBank/DDBJ whole genome shotgun (WGS) entry which is preliminary data.</text>
</comment>
<dbReference type="GO" id="GO:0004515">
    <property type="term" value="F:nicotinate-nucleotide adenylyltransferase activity"/>
    <property type="evidence" value="ECO:0007669"/>
    <property type="project" value="TreeGrafter"/>
</dbReference>
<gene>
    <name evidence="3" type="ORF">BHE90_014132</name>
</gene>
<name>A0A430L6U9_9HYPO</name>
<dbReference type="GO" id="GO:0009435">
    <property type="term" value="P:NAD+ biosynthetic process"/>
    <property type="evidence" value="ECO:0007669"/>
    <property type="project" value="TreeGrafter"/>
</dbReference>
<reference evidence="3 4" key="1">
    <citation type="submission" date="2017-06" db="EMBL/GenBank/DDBJ databases">
        <title>Comparative genomic analysis of Ambrosia Fusariam Clade fungi.</title>
        <authorList>
            <person name="Stajich J.E."/>
            <person name="Carrillo J."/>
            <person name="Kijimoto T."/>
            <person name="Eskalen A."/>
            <person name="O'Donnell K."/>
            <person name="Kasson M."/>
        </authorList>
    </citation>
    <scope>NUCLEOTIDE SEQUENCE [LARGE SCALE GENOMIC DNA]</scope>
    <source>
        <strain evidence="3 4">UCR1854</strain>
    </source>
</reference>
<organism evidence="3 4">
    <name type="scientific">Fusarium euwallaceae</name>
    <dbReference type="NCBI Taxonomy" id="1147111"/>
    <lineage>
        <taxon>Eukaryota</taxon>
        <taxon>Fungi</taxon>
        <taxon>Dikarya</taxon>
        <taxon>Ascomycota</taxon>
        <taxon>Pezizomycotina</taxon>
        <taxon>Sordariomycetes</taxon>
        <taxon>Hypocreomycetidae</taxon>
        <taxon>Hypocreales</taxon>
        <taxon>Nectriaceae</taxon>
        <taxon>Fusarium</taxon>
        <taxon>Fusarium solani species complex</taxon>
    </lineage>
</organism>
<dbReference type="Pfam" id="PF01467">
    <property type="entry name" value="CTP_transf_like"/>
    <property type="match status" value="1"/>
</dbReference>
<accession>A0A430L6U9</accession>
<dbReference type="PANTHER" id="PTHR12039:SF0">
    <property type="entry name" value="NICOTINAMIDE-NUCLEOTIDE ADENYLYLTRANSFERASE"/>
    <property type="match status" value="1"/>
</dbReference>
<dbReference type="AlphaFoldDB" id="A0A430L6U9"/>
<sequence>MSKGSDTTGAVGMRLVSFLRSPKVFPMSIYSVLSAHLEMFDSTPSQNRILLPVVTNEVFSVLYLTKQGLAPAHHRIEMCKLAAEDEYDWLTVDPWEAKSPTTIPTAQVLDHVNYEINEVTGGIECEDGTKRPAKIVLLAGLDLVQTMSMPGIWEKGDIDHILGRYGLFALERRGTETEPALASLKQWRHNIHILRKHVTEDISSTKTRLLLNQDVRPAYSEVKRLDQEPNGDRSSPSLDDMLV</sequence>
<evidence type="ECO:0000313" key="4">
    <source>
        <dbReference type="Proteomes" id="UP000287124"/>
    </source>
</evidence>
<dbReference type="InterPro" id="IPR004821">
    <property type="entry name" value="Cyt_trans-like"/>
</dbReference>
<feature type="domain" description="Cytidyltransferase-like" evidence="2">
    <location>
        <begin position="36"/>
        <end position="208"/>
    </location>
</feature>
<dbReference type="Proteomes" id="UP000287124">
    <property type="component" value="Unassembled WGS sequence"/>
</dbReference>
<evidence type="ECO:0000313" key="3">
    <source>
        <dbReference type="EMBL" id="RTE71466.1"/>
    </source>
</evidence>
<dbReference type="PANTHER" id="PTHR12039">
    <property type="entry name" value="NICOTINAMIDE MONONUCLEOTIDE ADENYLYLTRANSFERASE"/>
    <property type="match status" value="1"/>
</dbReference>
<feature type="compositionally biased region" description="Basic and acidic residues" evidence="1">
    <location>
        <begin position="222"/>
        <end position="231"/>
    </location>
</feature>
<evidence type="ECO:0000256" key="1">
    <source>
        <dbReference type="SAM" id="MobiDB-lite"/>
    </source>
</evidence>
<feature type="region of interest" description="Disordered" evidence="1">
    <location>
        <begin position="222"/>
        <end position="243"/>
    </location>
</feature>
<protein>
    <recommendedName>
        <fullName evidence="2">Cytidyltransferase-like domain-containing protein</fullName>
    </recommendedName>
</protein>
<dbReference type="SUPFAM" id="SSF52374">
    <property type="entry name" value="Nucleotidylyl transferase"/>
    <property type="match status" value="1"/>
</dbReference>